<dbReference type="InterPro" id="IPR005531">
    <property type="entry name" value="Asp23"/>
</dbReference>
<accession>A0A4R6PX64</accession>
<dbReference type="RefSeq" id="WP_133529133.1">
    <property type="nucleotide sequence ID" value="NZ_CALCQM010000083.1"/>
</dbReference>
<gene>
    <name evidence="2" type="ORF">EV211_1414</name>
</gene>
<dbReference type="EMBL" id="SNXO01000041">
    <property type="protein sequence ID" value="TDP49867.1"/>
    <property type="molecule type" value="Genomic_DNA"/>
</dbReference>
<keyword evidence="3" id="KW-1185">Reference proteome</keyword>
<protein>
    <submittedName>
        <fullName evidence="2">Putative alkaline shock family protein YloU</fullName>
    </submittedName>
</protein>
<dbReference type="AlphaFoldDB" id="A0A4R6PX64"/>
<sequence length="137" mass="15059">MTLTRETELGTVSISNSIISQIIIDGTMQPQCKNKVWVTTKRGRLVGIGGKFPDGDLAMNITSDANSEGHIKLEFNVVVRFGISIKSTNKAVADYIADRLEVISGSKPSEITINIAGVMTKQRKARRRTKVVYRYGS</sequence>
<name>A0A4R6PX64_9FIRM</name>
<dbReference type="Pfam" id="PF03780">
    <property type="entry name" value="Asp23"/>
    <property type="match status" value="1"/>
</dbReference>
<evidence type="ECO:0000313" key="2">
    <source>
        <dbReference type="EMBL" id="TDP49867.1"/>
    </source>
</evidence>
<comment type="similarity">
    <text evidence="1">Belongs to the asp23 family.</text>
</comment>
<evidence type="ECO:0000313" key="3">
    <source>
        <dbReference type="Proteomes" id="UP000295500"/>
    </source>
</evidence>
<evidence type="ECO:0000256" key="1">
    <source>
        <dbReference type="ARBA" id="ARBA00005721"/>
    </source>
</evidence>
<proteinExistence type="inferred from homology"/>
<reference evidence="2 3" key="1">
    <citation type="submission" date="2019-03" db="EMBL/GenBank/DDBJ databases">
        <title>Genomic Encyclopedia of Type Strains, Phase IV (KMG-IV): sequencing the most valuable type-strain genomes for metagenomic binning, comparative biology and taxonomic classification.</title>
        <authorList>
            <person name="Goeker M."/>
        </authorList>
    </citation>
    <scope>NUCLEOTIDE SEQUENCE [LARGE SCALE GENOMIC DNA]</scope>
    <source>
        <strain evidence="2 3">DSM 28287</strain>
    </source>
</reference>
<dbReference type="OrthoDB" id="2082874at2"/>
<dbReference type="Proteomes" id="UP000295500">
    <property type="component" value="Unassembled WGS sequence"/>
</dbReference>
<comment type="caution">
    <text evidence="2">The sequence shown here is derived from an EMBL/GenBank/DDBJ whole genome shotgun (WGS) entry which is preliminary data.</text>
</comment>
<organism evidence="2 3">
    <name type="scientific">Aminicella lysinilytica</name>
    <dbReference type="NCBI Taxonomy" id="433323"/>
    <lineage>
        <taxon>Bacteria</taxon>
        <taxon>Bacillati</taxon>
        <taxon>Bacillota</taxon>
        <taxon>Clostridia</taxon>
        <taxon>Peptostreptococcales</taxon>
        <taxon>Anaerovoracaceae</taxon>
        <taxon>Aminicella</taxon>
    </lineage>
</organism>